<comment type="catalytic activity">
    <reaction evidence="7">
        <text>dCMP + ATP = dCDP + ADP</text>
        <dbReference type="Rhea" id="RHEA:25094"/>
        <dbReference type="ChEBI" id="CHEBI:30616"/>
        <dbReference type="ChEBI" id="CHEBI:57566"/>
        <dbReference type="ChEBI" id="CHEBI:58593"/>
        <dbReference type="ChEBI" id="CHEBI:456216"/>
        <dbReference type="EC" id="2.7.4.25"/>
    </reaction>
</comment>
<evidence type="ECO:0000259" key="10">
    <source>
        <dbReference type="Pfam" id="PF02224"/>
    </source>
</evidence>
<evidence type="ECO:0000256" key="6">
    <source>
        <dbReference type="ARBA" id="ARBA00022840"/>
    </source>
</evidence>
<keyword evidence="6" id="KW-0067">ATP-binding</keyword>
<protein>
    <recommendedName>
        <fullName evidence="2">(d)CMP kinase</fullName>
        <ecNumber evidence="2">2.7.4.25</ecNumber>
    </recommendedName>
</protein>
<dbReference type="AlphaFoldDB" id="A0A382YNM5"/>
<sequence length="183" mass="20973">LDQQKLDIKSFSSYKVKIKEEFKVSFELGALEEPVKVILQGKDITNSVRTEKIATKTSIIASSSEIRDFIRPCQRDFKKPPGLIADGRDMGTVIFPEAELKIYLTASIGERTKRRQSQLKRQGSEVNMPVLLQELEARDRQDMDRKHSPLKPAKDSYKIDTTNITPEEVLKEIKNLSRNLVRK</sequence>
<feature type="domain" description="Cytidylate kinase" evidence="10">
    <location>
        <begin position="17"/>
        <end position="176"/>
    </location>
</feature>
<reference evidence="11" key="1">
    <citation type="submission" date="2018-05" db="EMBL/GenBank/DDBJ databases">
        <authorList>
            <person name="Lanie J.A."/>
            <person name="Ng W.-L."/>
            <person name="Kazmierczak K.M."/>
            <person name="Andrzejewski T.M."/>
            <person name="Davidsen T.M."/>
            <person name="Wayne K.J."/>
            <person name="Tettelin H."/>
            <person name="Glass J.I."/>
            <person name="Rusch D."/>
            <person name="Podicherti R."/>
            <person name="Tsui H.-C.T."/>
            <person name="Winkler M.E."/>
        </authorList>
    </citation>
    <scope>NUCLEOTIDE SEQUENCE</scope>
</reference>
<accession>A0A382YNM5</accession>
<evidence type="ECO:0000256" key="3">
    <source>
        <dbReference type="ARBA" id="ARBA00022679"/>
    </source>
</evidence>
<dbReference type="GO" id="GO:0005524">
    <property type="term" value="F:ATP binding"/>
    <property type="evidence" value="ECO:0007669"/>
    <property type="project" value="UniProtKB-KW"/>
</dbReference>
<feature type="non-terminal residue" evidence="11">
    <location>
        <position position="1"/>
    </location>
</feature>
<comment type="similarity">
    <text evidence="1">Belongs to the cytidylate kinase family. Type 1 subfamily.</text>
</comment>
<dbReference type="EC" id="2.7.4.25" evidence="2"/>
<dbReference type="InterPro" id="IPR011994">
    <property type="entry name" value="Cytidylate_kinase_dom"/>
</dbReference>
<keyword evidence="5" id="KW-0418">Kinase</keyword>
<comment type="catalytic activity">
    <reaction evidence="8">
        <text>CMP + ATP = CDP + ADP</text>
        <dbReference type="Rhea" id="RHEA:11600"/>
        <dbReference type="ChEBI" id="CHEBI:30616"/>
        <dbReference type="ChEBI" id="CHEBI:58069"/>
        <dbReference type="ChEBI" id="CHEBI:60377"/>
        <dbReference type="ChEBI" id="CHEBI:456216"/>
        <dbReference type="EC" id="2.7.4.25"/>
    </reaction>
</comment>
<evidence type="ECO:0000256" key="8">
    <source>
        <dbReference type="ARBA" id="ARBA00048478"/>
    </source>
</evidence>
<proteinExistence type="inferred from homology"/>
<evidence type="ECO:0000256" key="7">
    <source>
        <dbReference type="ARBA" id="ARBA00047615"/>
    </source>
</evidence>
<dbReference type="Gene3D" id="3.40.50.300">
    <property type="entry name" value="P-loop containing nucleotide triphosphate hydrolases"/>
    <property type="match status" value="1"/>
</dbReference>
<keyword evidence="3" id="KW-0808">Transferase</keyword>
<evidence type="ECO:0000313" key="11">
    <source>
        <dbReference type="EMBL" id="SVD84872.1"/>
    </source>
</evidence>
<organism evidence="11">
    <name type="scientific">marine metagenome</name>
    <dbReference type="NCBI Taxonomy" id="408172"/>
    <lineage>
        <taxon>unclassified sequences</taxon>
        <taxon>metagenomes</taxon>
        <taxon>ecological metagenomes</taxon>
    </lineage>
</organism>
<dbReference type="SUPFAM" id="SSF52540">
    <property type="entry name" value="P-loop containing nucleoside triphosphate hydrolases"/>
    <property type="match status" value="1"/>
</dbReference>
<dbReference type="CDD" id="cd02020">
    <property type="entry name" value="CMPK"/>
    <property type="match status" value="1"/>
</dbReference>
<dbReference type="EMBL" id="UINC01177305">
    <property type="protein sequence ID" value="SVD84872.1"/>
    <property type="molecule type" value="Genomic_DNA"/>
</dbReference>
<evidence type="ECO:0000256" key="5">
    <source>
        <dbReference type="ARBA" id="ARBA00022777"/>
    </source>
</evidence>
<dbReference type="Pfam" id="PF02224">
    <property type="entry name" value="Cytidylate_kin"/>
    <property type="match status" value="1"/>
</dbReference>
<gene>
    <name evidence="11" type="ORF">METZ01_LOCUS437726</name>
</gene>
<name>A0A382YNM5_9ZZZZ</name>
<dbReference type="GO" id="GO:0006139">
    <property type="term" value="P:nucleobase-containing compound metabolic process"/>
    <property type="evidence" value="ECO:0007669"/>
    <property type="project" value="InterPro"/>
</dbReference>
<evidence type="ECO:0000256" key="4">
    <source>
        <dbReference type="ARBA" id="ARBA00022741"/>
    </source>
</evidence>
<feature type="region of interest" description="Disordered" evidence="9">
    <location>
        <begin position="137"/>
        <end position="157"/>
    </location>
</feature>
<dbReference type="InterPro" id="IPR003136">
    <property type="entry name" value="Cytidylate_kin"/>
</dbReference>
<evidence type="ECO:0000256" key="9">
    <source>
        <dbReference type="SAM" id="MobiDB-lite"/>
    </source>
</evidence>
<dbReference type="GO" id="GO:0036431">
    <property type="term" value="F:dCMP kinase activity"/>
    <property type="evidence" value="ECO:0007669"/>
    <property type="project" value="InterPro"/>
</dbReference>
<dbReference type="InterPro" id="IPR027417">
    <property type="entry name" value="P-loop_NTPase"/>
</dbReference>
<keyword evidence="4" id="KW-0547">Nucleotide-binding</keyword>
<dbReference type="NCBIfam" id="TIGR00017">
    <property type="entry name" value="cmk"/>
    <property type="match status" value="1"/>
</dbReference>
<evidence type="ECO:0000256" key="1">
    <source>
        <dbReference type="ARBA" id="ARBA00009427"/>
    </source>
</evidence>
<evidence type="ECO:0000256" key="2">
    <source>
        <dbReference type="ARBA" id="ARBA00012906"/>
    </source>
</evidence>